<dbReference type="GO" id="GO:0016020">
    <property type="term" value="C:membrane"/>
    <property type="evidence" value="ECO:0007669"/>
    <property type="project" value="InterPro"/>
</dbReference>
<feature type="compositionally biased region" description="Polar residues" evidence="1">
    <location>
        <begin position="262"/>
        <end position="280"/>
    </location>
</feature>
<dbReference type="SUPFAM" id="SSF49313">
    <property type="entry name" value="Cadherin-like"/>
    <property type="match status" value="1"/>
</dbReference>
<organism evidence="3 4">
    <name type="scientific">Candidatus Gemmiger excrementipullorum</name>
    <dbReference type="NCBI Taxonomy" id="2838610"/>
    <lineage>
        <taxon>Bacteria</taxon>
        <taxon>Bacillati</taxon>
        <taxon>Bacillota</taxon>
        <taxon>Clostridia</taxon>
        <taxon>Eubacteriales</taxon>
        <taxon>Gemmiger</taxon>
    </lineage>
</organism>
<feature type="chain" id="PRO_5039357638" evidence="2">
    <location>
        <begin position="26"/>
        <end position="432"/>
    </location>
</feature>
<dbReference type="GO" id="GO:0005509">
    <property type="term" value="F:calcium ion binding"/>
    <property type="evidence" value="ECO:0007669"/>
    <property type="project" value="InterPro"/>
</dbReference>
<evidence type="ECO:0000256" key="2">
    <source>
        <dbReference type="SAM" id="SignalP"/>
    </source>
</evidence>
<feature type="compositionally biased region" description="Polar residues" evidence="1">
    <location>
        <begin position="312"/>
        <end position="335"/>
    </location>
</feature>
<protein>
    <submittedName>
        <fullName evidence="3">Ig domain-containing protein</fullName>
    </submittedName>
</protein>
<reference evidence="3" key="2">
    <citation type="submission" date="2021-04" db="EMBL/GenBank/DDBJ databases">
        <authorList>
            <person name="Gilroy R."/>
        </authorList>
    </citation>
    <scope>NUCLEOTIDE SEQUENCE</scope>
    <source>
        <strain evidence="3">ChiHecec2B26-7398</strain>
    </source>
</reference>
<feature type="region of interest" description="Disordered" evidence="1">
    <location>
        <begin position="262"/>
        <end position="282"/>
    </location>
</feature>
<feature type="non-terminal residue" evidence="3">
    <location>
        <position position="432"/>
    </location>
</feature>
<keyword evidence="2" id="KW-0732">Signal</keyword>
<dbReference type="AlphaFoldDB" id="A0A9D1XZF8"/>
<reference evidence="3" key="1">
    <citation type="journal article" date="2021" name="PeerJ">
        <title>Extensive microbial diversity within the chicken gut microbiome revealed by metagenomics and culture.</title>
        <authorList>
            <person name="Gilroy R."/>
            <person name="Ravi A."/>
            <person name="Getino M."/>
            <person name="Pursley I."/>
            <person name="Horton D.L."/>
            <person name="Alikhan N.F."/>
            <person name="Baker D."/>
            <person name="Gharbi K."/>
            <person name="Hall N."/>
            <person name="Watson M."/>
            <person name="Adriaenssens E.M."/>
            <person name="Foster-Nyarko E."/>
            <person name="Jarju S."/>
            <person name="Secka A."/>
            <person name="Antonio M."/>
            <person name="Oren A."/>
            <person name="Chaudhuri R.R."/>
            <person name="La Ragione R."/>
            <person name="Hildebrand F."/>
            <person name="Pallen M.J."/>
        </authorList>
    </citation>
    <scope>NUCLEOTIDE SEQUENCE</scope>
    <source>
        <strain evidence="3">ChiHecec2B26-7398</strain>
    </source>
</reference>
<dbReference type="Gene3D" id="2.60.40.10">
    <property type="entry name" value="Immunoglobulins"/>
    <property type="match status" value="1"/>
</dbReference>
<dbReference type="Proteomes" id="UP000886751">
    <property type="component" value="Unassembled WGS sequence"/>
</dbReference>
<proteinExistence type="predicted"/>
<name>A0A9D1XZF8_9FIRM</name>
<evidence type="ECO:0000313" key="3">
    <source>
        <dbReference type="EMBL" id="HIX94244.1"/>
    </source>
</evidence>
<evidence type="ECO:0000313" key="4">
    <source>
        <dbReference type="Proteomes" id="UP000886751"/>
    </source>
</evidence>
<accession>A0A9D1XZF8</accession>
<dbReference type="InterPro" id="IPR015919">
    <property type="entry name" value="Cadherin-like_sf"/>
</dbReference>
<dbReference type="EMBL" id="DXEI01000036">
    <property type="protein sequence ID" value="HIX94244.1"/>
    <property type="molecule type" value="Genomic_DNA"/>
</dbReference>
<sequence>MKKRILSLLCVLALCLGLLPVTALAAAEGEPAKLYVGDQNVRSGEDTTYWTTDASGGLTKSSENDAWSVKYEPGTATLTLRGATINGAYDATSLPFGAGIYAQGRSNQAVALTIELIGTNTITGIYGIYLHGHQGGTVSTNASLSITGDGSLTVTGTTSYGLHVISGTGNASLTIEDASVVASSSSSYSHAGVCVQSGADATNSPELSLAVNGGSLTASASEGNDGIQFYVGSPSDTTNATTSLTISDNAIVDARNGGIRATSVSTELPTPTPTGDNSSGIVFDGTEGTVYGNVTLDESLNVGEGETLTIPEGSTLTVPEGATLTNNGTIVNKGTMNGDPTGGSGTVVSTPTITTASLPEGTVGTEYNQPLAATGNNITWSSSDLPAGLTLDADTGTITGTPATEGQFSVKITATNSAGIASKEYTLNIKAV</sequence>
<feature type="region of interest" description="Disordered" evidence="1">
    <location>
        <begin position="310"/>
        <end position="346"/>
    </location>
</feature>
<evidence type="ECO:0000256" key="1">
    <source>
        <dbReference type="SAM" id="MobiDB-lite"/>
    </source>
</evidence>
<dbReference type="Pfam" id="PF05345">
    <property type="entry name" value="He_PIG"/>
    <property type="match status" value="1"/>
</dbReference>
<feature type="signal peptide" evidence="2">
    <location>
        <begin position="1"/>
        <end position="25"/>
    </location>
</feature>
<comment type="caution">
    <text evidence="3">The sequence shown here is derived from an EMBL/GenBank/DDBJ whole genome shotgun (WGS) entry which is preliminary data.</text>
</comment>
<dbReference type="InterPro" id="IPR013783">
    <property type="entry name" value="Ig-like_fold"/>
</dbReference>
<gene>
    <name evidence="3" type="ORF">H9846_02175</name>
</gene>